<dbReference type="SUPFAM" id="SSF48452">
    <property type="entry name" value="TPR-like"/>
    <property type="match status" value="1"/>
</dbReference>
<dbReference type="InterPro" id="IPR011990">
    <property type="entry name" value="TPR-like_helical_dom_sf"/>
</dbReference>
<dbReference type="GO" id="GO:0047262">
    <property type="term" value="F:polygalacturonate 4-alpha-galacturonosyltransferase activity"/>
    <property type="evidence" value="ECO:0007669"/>
    <property type="project" value="InterPro"/>
</dbReference>
<dbReference type="InterPro" id="IPR019734">
    <property type="entry name" value="TPR_rpt"/>
</dbReference>
<dbReference type="InterPro" id="IPR013083">
    <property type="entry name" value="Znf_RING/FYVE/PHD"/>
</dbReference>
<keyword evidence="9" id="KW-0802">TPR repeat</keyword>
<dbReference type="Gene3D" id="3.90.550.10">
    <property type="entry name" value="Spore Coat Polysaccharide Biosynthesis Protein SpsA, Chain A"/>
    <property type="match status" value="1"/>
</dbReference>
<evidence type="ECO:0000256" key="10">
    <source>
        <dbReference type="SAM" id="Phobius"/>
    </source>
</evidence>
<keyword evidence="10" id="KW-0472">Membrane</keyword>
<organism evidence="12 13">
    <name type="scientific">Acer saccharum</name>
    <name type="common">Sugar maple</name>
    <dbReference type="NCBI Taxonomy" id="4024"/>
    <lineage>
        <taxon>Eukaryota</taxon>
        <taxon>Viridiplantae</taxon>
        <taxon>Streptophyta</taxon>
        <taxon>Embryophyta</taxon>
        <taxon>Tracheophyta</taxon>
        <taxon>Spermatophyta</taxon>
        <taxon>Magnoliopsida</taxon>
        <taxon>eudicotyledons</taxon>
        <taxon>Gunneridae</taxon>
        <taxon>Pentapetalae</taxon>
        <taxon>rosids</taxon>
        <taxon>malvids</taxon>
        <taxon>Sapindales</taxon>
        <taxon>Sapindaceae</taxon>
        <taxon>Hippocastanoideae</taxon>
        <taxon>Acereae</taxon>
        <taxon>Acer</taxon>
    </lineage>
</organism>
<evidence type="ECO:0000256" key="5">
    <source>
        <dbReference type="ARBA" id="ARBA00022679"/>
    </source>
</evidence>
<evidence type="ECO:0000256" key="9">
    <source>
        <dbReference type="PROSITE-ProRule" id="PRU00339"/>
    </source>
</evidence>
<accession>A0AA39VRX4</accession>
<dbReference type="AlphaFoldDB" id="A0AA39VRX4"/>
<evidence type="ECO:0000256" key="6">
    <source>
        <dbReference type="ARBA" id="ARBA00022786"/>
    </source>
</evidence>
<reference evidence="12" key="2">
    <citation type="submission" date="2023-06" db="EMBL/GenBank/DDBJ databases">
        <authorList>
            <person name="Swenson N.G."/>
            <person name="Wegrzyn J.L."/>
            <person name="Mcevoy S.L."/>
        </authorList>
    </citation>
    <scope>NUCLEOTIDE SEQUENCE</scope>
    <source>
        <strain evidence="12">NS2018</strain>
        <tissue evidence="12">Leaf</tissue>
    </source>
</reference>
<dbReference type="SMART" id="SM00028">
    <property type="entry name" value="TPR"/>
    <property type="match status" value="3"/>
</dbReference>
<comment type="similarity">
    <text evidence="3">Belongs to the glycosyltransferase 8 family.</text>
</comment>
<sequence length="809" mass="91543">MVPGAALAAVAKQAEQLRIDGNFYFSKDRFGAAIDAYTEAITLCPNVPIYWSNRALCHRRRNDWTKVEADCRKAIQLDHNSVKAHYMLGLALLQRKEYTEGVKELEKALDLGRGANPKSYMVEEIWQELAKAKYLEWEQASSKRSWELQCLKEACETALQEKHAFDISQTEGFLDESTNSHLKQMEALGKVFMIAAEADTRTEVPDYLCCNITLDIFRDPVITPSGITYERAVILEHLQKVGKFDPVTREPLNPSQLVPNLAIKEAVQAFLEKHNGENMKLYISTKGIKKVTISNSGKGSSAPALAIRRFWSSRALFPVVLVLGILLPFLFLRAAFLVLESSSFCSSSLDCIGWRLLSGSDATLKIKEELTRALLEAKDGASTFESGGIESSFDSFNELVKETTSKRHDIKAFAVNTKALLLRMERKVQSARQRESVYWHLASRGVPKSLHCLCLRLAEEYAVNAEARSRLPPPEYVSRLTDPSFQHVVMLTDNVLAASVVISSTVQNSARPEKLVFHIVTDKKTYTPMHAWFAINSIKSVVVEVKGLHQYDWSQEVNIGVKEMIDTHRLIWNHHYNNLKQEDFEYDGEYTRYLEVLSPSCLSIMNHLRIYIPELFPDLNKIVFLDDDVVVQHDISPLWELDLNGKVVGAVVDSWCGQNCCPGRKYKDYLNFSHPEISSNFDHDRCAWLYGVNVLNLEAWRRTNTTTSYLSWLKLNLNSGLALWQPGVLPPALLALEGNVHPIDVSWHVAGLGHRSPEVSREILEAAAVVHFSGPAKPWLEIGFPEVRILWDRHVNLSNKFIRKCKIMG</sequence>
<evidence type="ECO:0000313" key="13">
    <source>
        <dbReference type="Proteomes" id="UP001168877"/>
    </source>
</evidence>
<evidence type="ECO:0000313" key="12">
    <source>
        <dbReference type="EMBL" id="KAK0590860.1"/>
    </source>
</evidence>
<evidence type="ECO:0000259" key="11">
    <source>
        <dbReference type="PROSITE" id="PS51698"/>
    </source>
</evidence>
<evidence type="ECO:0000256" key="1">
    <source>
        <dbReference type="ARBA" id="ARBA00004877"/>
    </source>
</evidence>
<protein>
    <recommendedName>
        <fullName evidence="7">E3 ubiquitin-protein ligase CHIP</fullName>
    </recommendedName>
    <alternativeName>
        <fullName evidence="8">RING-type E3 ubiquitin transferase CHIP</fullName>
    </alternativeName>
</protein>
<dbReference type="Pfam" id="PF01501">
    <property type="entry name" value="Glyco_transf_8"/>
    <property type="match status" value="1"/>
</dbReference>
<dbReference type="PROSITE" id="PS50005">
    <property type="entry name" value="TPR"/>
    <property type="match status" value="2"/>
</dbReference>
<dbReference type="InterPro" id="IPR003613">
    <property type="entry name" value="Ubox_domain"/>
</dbReference>
<feature type="repeat" description="TPR" evidence="9">
    <location>
        <begin position="14"/>
        <end position="47"/>
    </location>
</feature>
<evidence type="ECO:0000256" key="4">
    <source>
        <dbReference type="ARBA" id="ARBA00022676"/>
    </source>
</evidence>
<name>A0AA39VRX4_ACESA</name>
<dbReference type="InterPro" id="IPR029044">
    <property type="entry name" value="Nucleotide-diphossugar_trans"/>
</dbReference>
<feature type="repeat" description="TPR" evidence="9">
    <location>
        <begin position="82"/>
        <end position="115"/>
    </location>
</feature>
<keyword evidence="6" id="KW-0833">Ubl conjugation pathway</keyword>
<dbReference type="InterPro" id="IPR002495">
    <property type="entry name" value="Glyco_trans_8"/>
</dbReference>
<dbReference type="InterPro" id="IPR029993">
    <property type="entry name" value="GAUT"/>
</dbReference>
<dbReference type="PROSITE" id="PS51698">
    <property type="entry name" value="U_BOX"/>
    <property type="match status" value="1"/>
</dbReference>
<evidence type="ECO:0000256" key="2">
    <source>
        <dbReference type="ARBA" id="ARBA00004906"/>
    </source>
</evidence>
<dbReference type="CDD" id="cd06429">
    <property type="entry name" value="GT8_like_1"/>
    <property type="match status" value="1"/>
</dbReference>
<dbReference type="SUPFAM" id="SSF57850">
    <property type="entry name" value="RING/U-box"/>
    <property type="match status" value="1"/>
</dbReference>
<dbReference type="GO" id="GO:0016567">
    <property type="term" value="P:protein ubiquitination"/>
    <property type="evidence" value="ECO:0007669"/>
    <property type="project" value="InterPro"/>
</dbReference>
<keyword evidence="4" id="KW-0328">Glycosyltransferase</keyword>
<comment type="caution">
    <text evidence="12">The sequence shown here is derived from an EMBL/GenBank/DDBJ whole genome shotgun (WGS) entry which is preliminary data.</text>
</comment>
<evidence type="ECO:0000256" key="8">
    <source>
        <dbReference type="ARBA" id="ARBA00044543"/>
    </source>
</evidence>
<dbReference type="InterPro" id="IPR045202">
    <property type="entry name" value="CHIP_RING-Ubox"/>
</dbReference>
<gene>
    <name evidence="12" type="ORF">LWI29_032521</name>
</gene>
<keyword evidence="10" id="KW-0812">Transmembrane</keyword>
<feature type="transmembrane region" description="Helical" evidence="10">
    <location>
        <begin position="315"/>
        <end position="339"/>
    </location>
</feature>
<dbReference type="PANTHER" id="PTHR32116:SF30">
    <property type="entry name" value="GALACTURONOSYLTRANSFERASE 15-RELATED"/>
    <property type="match status" value="1"/>
</dbReference>
<proteinExistence type="inferred from homology"/>
<comment type="pathway">
    <text evidence="1">Glycan metabolism; pectin biosynthesis.</text>
</comment>
<dbReference type="PANTHER" id="PTHR32116">
    <property type="entry name" value="GALACTURONOSYLTRANSFERASE 4-RELATED"/>
    <property type="match status" value="1"/>
</dbReference>
<dbReference type="EMBL" id="JAUESC010000381">
    <property type="protein sequence ID" value="KAK0590860.1"/>
    <property type="molecule type" value="Genomic_DNA"/>
</dbReference>
<dbReference type="Pfam" id="PF12895">
    <property type="entry name" value="ANAPC3"/>
    <property type="match status" value="1"/>
</dbReference>
<dbReference type="Gene3D" id="3.30.40.10">
    <property type="entry name" value="Zinc/RING finger domain, C3HC4 (zinc finger)"/>
    <property type="match status" value="1"/>
</dbReference>
<comment type="pathway">
    <text evidence="2">Protein modification; protein ubiquitination.</text>
</comment>
<evidence type="ECO:0000256" key="3">
    <source>
        <dbReference type="ARBA" id="ARBA00006351"/>
    </source>
</evidence>
<dbReference type="Proteomes" id="UP001168877">
    <property type="component" value="Unassembled WGS sequence"/>
</dbReference>
<dbReference type="SMART" id="SM00504">
    <property type="entry name" value="Ubox"/>
    <property type="match status" value="1"/>
</dbReference>
<dbReference type="GO" id="GO:0004842">
    <property type="term" value="F:ubiquitin-protein transferase activity"/>
    <property type="evidence" value="ECO:0007669"/>
    <property type="project" value="InterPro"/>
</dbReference>
<keyword evidence="10" id="KW-1133">Transmembrane helix</keyword>
<keyword evidence="13" id="KW-1185">Reference proteome</keyword>
<reference evidence="12" key="1">
    <citation type="journal article" date="2022" name="Plant J.">
        <title>Strategies of tolerance reflected in two North American maple genomes.</title>
        <authorList>
            <person name="McEvoy S.L."/>
            <person name="Sezen U.U."/>
            <person name="Trouern-Trend A."/>
            <person name="McMahon S.M."/>
            <person name="Schaberg P.G."/>
            <person name="Yang J."/>
            <person name="Wegrzyn J.L."/>
            <person name="Swenson N.G."/>
        </authorList>
    </citation>
    <scope>NUCLEOTIDE SEQUENCE</scope>
    <source>
        <strain evidence="12">NS2018</strain>
    </source>
</reference>
<dbReference type="Gene3D" id="1.25.40.10">
    <property type="entry name" value="Tetratricopeptide repeat domain"/>
    <property type="match status" value="1"/>
</dbReference>
<dbReference type="SUPFAM" id="SSF53448">
    <property type="entry name" value="Nucleotide-diphospho-sugar transferases"/>
    <property type="match status" value="1"/>
</dbReference>
<feature type="domain" description="U-box" evidence="11">
    <location>
        <begin position="203"/>
        <end position="277"/>
    </location>
</feature>
<evidence type="ECO:0000256" key="7">
    <source>
        <dbReference type="ARBA" id="ARBA00044534"/>
    </source>
</evidence>
<keyword evidence="5" id="KW-0808">Transferase</keyword>
<dbReference type="Pfam" id="PF04564">
    <property type="entry name" value="U-box"/>
    <property type="match status" value="1"/>
</dbReference>
<dbReference type="CDD" id="cd16654">
    <property type="entry name" value="RING-Ubox_CHIP"/>
    <property type="match status" value="1"/>
</dbReference>